<sequence length="57" mass="6393">MGNGHSWNNWDWKGSQLTPHYLGSLVTIESTLLTGLWKLAPLSLSFFSAKQSKSKDQ</sequence>
<keyword evidence="1" id="KW-0472">Membrane</keyword>
<keyword evidence="3" id="KW-1185">Reference proteome</keyword>
<protein>
    <submittedName>
        <fullName evidence="2">Uncharacterized protein</fullName>
    </submittedName>
</protein>
<feature type="transmembrane region" description="Helical" evidence="1">
    <location>
        <begin position="20"/>
        <end position="40"/>
    </location>
</feature>
<keyword evidence="1" id="KW-1133">Transmembrane helix</keyword>
<accession>A0ABC8V552</accession>
<gene>
    <name evidence="2" type="ORF">ILEXP_LOCUS59159</name>
</gene>
<dbReference type="Proteomes" id="UP001642360">
    <property type="component" value="Unassembled WGS sequence"/>
</dbReference>
<dbReference type="EMBL" id="CAUOFW020010499">
    <property type="protein sequence ID" value="CAK9188475.1"/>
    <property type="molecule type" value="Genomic_DNA"/>
</dbReference>
<comment type="caution">
    <text evidence="2">The sequence shown here is derived from an EMBL/GenBank/DDBJ whole genome shotgun (WGS) entry which is preliminary data.</text>
</comment>
<dbReference type="AlphaFoldDB" id="A0ABC8V552"/>
<evidence type="ECO:0000256" key="1">
    <source>
        <dbReference type="SAM" id="Phobius"/>
    </source>
</evidence>
<proteinExistence type="predicted"/>
<keyword evidence="1" id="KW-0812">Transmembrane</keyword>
<name>A0ABC8V552_9AQUA</name>
<reference evidence="2 3" key="1">
    <citation type="submission" date="2024-02" db="EMBL/GenBank/DDBJ databases">
        <authorList>
            <person name="Vignale AGUSTIN F."/>
            <person name="Sosa J E."/>
            <person name="Modenutti C."/>
        </authorList>
    </citation>
    <scope>NUCLEOTIDE SEQUENCE [LARGE SCALE GENOMIC DNA]</scope>
</reference>
<feature type="non-terminal residue" evidence="2">
    <location>
        <position position="57"/>
    </location>
</feature>
<evidence type="ECO:0000313" key="2">
    <source>
        <dbReference type="EMBL" id="CAK9188475.1"/>
    </source>
</evidence>
<evidence type="ECO:0000313" key="3">
    <source>
        <dbReference type="Proteomes" id="UP001642360"/>
    </source>
</evidence>
<organism evidence="2 3">
    <name type="scientific">Ilex paraguariensis</name>
    <name type="common">yerba mate</name>
    <dbReference type="NCBI Taxonomy" id="185542"/>
    <lineage>
        <taxon>Eukaryota</taxon>
        <taxon>Viridiplantae</taxon>
        <taxon>Streptophyta</taxon>
        <taxon>Embryophyta</taxon>
        <taxon>Tracheophyta</taxon>
        <taxon>Spermatophyta</taxon>
        <taxon>Magnoliopsida</taxon>
        <taxon>eudicotyledons</taxon>
        <taxon>Gunneridae</taxon>
        <taxon>Pentapetalae</taxon>
        <taxon>asterids</taxon>
        <taxon>campanulids</taxon>
        <taxon>Aquifoliales</taxon>
        <taxon>Aquifoliaceae</taxon>
        <taxon>Ilex</taxon>
    </lineage>
</organism>